<dbReference type="AlphaFoldDB" id="A0A9X8MZ66"/>
<evidence type="ECO:0000256" key="2">
    <source>
        <dbReference type="ARBA" id="ARBA00022475"/>
    </source>
</evidence>
<keyword evidence="7 15" id="KW-0472">Membrane</keyword>
<dbReference type="GO" id="GO:0018104">
    <property type="term" value="P:peptidoglycan-protein cross-linking"/>
    <property type="evidence" value="ECO:0007669"/>
    <property type="project" value="TreeGrafter"/>
</dbReference>
<proteinExistence type="predicted"/>
<evidence type="ECO:0000256" key="10">
    <source>
        <dbReference type="ARBA" id="ARBA00023315"/>
    </source>
</evidence>
<evidence type="ECO:0000256" key="7">
    <source>
        <dbReference type="ARBA" id="ARBA00023136"/>
    </source>
</evidence>
<evidence type="ECO:0000256" key="11">
    <source>
        <dbReference type="ARBA" id="ARBA00023316"/>
    </source>
</evidence>
<dbReference type="PROSITE" id="PS52029">
    <property type="entry name" value="LD_TPASE"/>
    <property type="match status" value="1"/>
</dbReference>
<feature type="compositionally biased region" description="Basic and acidic residues" evidence="14">
    <location>
        <begin position="77"/>
        <end position="86"/>
    </location>
</feature>
<dbReference type="CDD" id="cd13432">
    <property type="entry name" value="LDT_IgD_like_2"/>
    <property type="match status" value="1"/>
</dbReference>
<keyword evidence="6 13" id="KW-0573">Peptidoglycan synthesis</keyword>
<dbReference type="InterPro" id="IPR041280">
    <property type="entry name" value="Big_10"/>
</dbReference>
<feature type="domain" description="L,D-TPase catalytic" evidence="16">
    <location>
        <begin position="302"/>
        <end position="437"/>
    </location>
</feature>
<keyword evidence="2" id="KW-1003">Cell membrane</keyword>
<comment type="pathway">
    <text evidence="1 13">Cell wall biogenesis; peptidoglycan biosynthesis.</text>
</comment>
<dbReference type="InterPro" id="IPR038063">
    <property type="entry name" value="Transpep_catalytic_dom"/>
</dbReference>
<comment type="pathway">
    <text evidence="12">Glycan biosynthesis.</text>
</comment>
<dbReference type="Gene3D" id="2.60.40.3780">
    <property type="match status" value="1"/>
</dbReference>
<evidence type="ECO:0000256" key="4">
    <source>
        <dbReference type="ARBA" id="ARBA00022729"/>
    </source>
</evidence>
<keyword evidence="4" id="KW-0732">Signal</keyword>
<evidence type="ECO:0000256" key="12">
    <source>
        <dbReference type="ARBA" id="ARBA00060592"/>
    </source>
</evidence>
<comment type="caution">
    <text evidence="17">The sequence shown here is derived from an EMBL/GenBank/DDBJ whole genome shotgun (WGS) entry which is preliminary data.</text>
</comment>
<dbReference type="FunFam" id="2.40.440.10:FF:000005">
    <property type="entry name" value="L,D-transpeptidase 2"/>
    <property type="match status" value="1"/>
</dbReference>
<evidence type="ECO:0000256" key="1">
    <source>
        <dbReference type="ARBA" id="ARBA00004752"/>
    </source>
</evidence>
<keyword evidence="15" id="KW-1133">Transmembrane helix</keyword>
<reference evidence="18" key="1">
    <citation type="submission" date="2016-11" db="EMBL/GenBank/DDBJ databases">
        <authorList>
            <person name="Jaros S."/>
            <person name="Januszkiewicz K."/>
            <person name="Wedrychowicz H."/>
        </authorList>
    </citation>
    <scope>NUCLEOTIDE SEQUENCE [LARGE SCALE GENOMIC DNA]</scope>
    <source>
        <strain evidence="18">CGMCC 4.3555</strain>
    </source>
</reference>
<dbReference type="Pfam" id="PF17964">
    <property type="entry name" value="Big_10"/>
    <property type="match status" value="1"/>
</dbReference>
<feature type="transmembrane region" description="Helical" evidence="15">
    <location>
        <begin position="46"/>
        <end position="67"/>
    </location>
</feature>
<evidence type="ECO:0000256" key="15">
    <source>
        <dbReference type="SAM" id="Phobius"/>
    </source>
</evidence>
<evidence type="ECO:0000313" key="18">
    <source>
        <dbReference type="Proteomes" id="UP000184388"/>
    </source>
</evidence>
<dbReference type="Gene3D" id="2.60.40.3710">
    <property type="match status" value="1"/>
</dbReference>
<dbReference type="Pfam" id="PF03734">
    <property type="entry name" value="YkuD"/>
    <property type="match status" value="1"/>
</dbReference>
<feature type="active site" description="Nucleophile" evidence="13">
    <location>
        <position position="405"/>
    </location>
</feature>
<keyword evidence="15" id="KW-0812">Transmembrane</keyword>
<dbReference type="Proteomes" id="UP000184388">
    <property type="component" value="Unassembled WGS sequence"/>
</dbReference>
<evidence type="ECO:0000256" key="9">
    <source>
        <dbReference type="ARBA" id="ARBA00023288"/>
    </source>
</evidence>
<organism evidence="17 18">
    <name type="scientific">Streptomyces yunnanensis</name>
    <dbReference type="NCBI Taxonomy" id="156453"/>
    <lineage>
        <taxon>Bacteria</taxon>
        <taxon>Bacillati</taxon>
        <taxon>Actinomycetota</taxon>
        <taxon>Actinomycetes</taxon>
        <taxon>Kitasatosporales</taxon>
        <taxon>Streptomycetaceae</taxon>
        <taxon>Streptomyces</taxon>
    </lineage>
</organism>
<keyword evidence="9 17" id="KW-0449">Lipoprotein</keyword>
<dbReference type="GO" id="GO:0008360">
    <property type="term" value="P:regulation of cell shape"/>
    <property type="evidence" value="ECO:0007669"/>
    <property type="project" value="UniProtKB-UniRule"/>
</dbReference>
<dbReference type="CDD" id="cd16913">
    <property type="entry name" value="YkuD_like"/>
    <property type="match status" value="1"/>
</dbReference>
<evidence type="ECO:0000256" key="8">
    <source>
        <dbReference type="ARBA" id="ARBA00023139"/>
    </source>
</evidence>
<keyword evidence="3" id="KW-0808">Transferase</keyword>
<evidence type="ECO:0000256" key="13">
    <source>
        <dbReference type="PROSITE-ProRule" id="PRU01373"/>
    </source>
</evidence>
<dbReference type="InterPro" id="IPR050979">
    <property type="entry name" value="LD-transpeptidase"/>
</dbReference>
<keyword evidence="8" id="KW-0564">Palmitate</keyword>
<protein>
    <submittedName>
        <fullName evidence="17">Lipoprotein-anchoring transpeptidase ErfK/SrfK</fullName>
    </submittedName>
</protein>
<evidence type="ECO:0000256" key="5">
    <source>
        <dbReference type="ARBA" id="ARBA00022960"/>
    </source>
</evidence>
<keyword evidence="10" id="KW-0012">Acyltransferase</keyword>
<evidence type="ECO:0000259" key="16">
    <source>
        <dbReference type="PROSITE" id="PS52029"/>
    </source>
</evidence>
<evidence type="ECO:0000256" key="14">
    <source>
        <dbReference type="SAM" id="MobiDB-lite"/>
    </source>
</evidence>
<evidence type="ECO:0000256" key="3">
    <source>
        <dbReference type="ARBA" id="ARBA00022679"/>
    </source>
</evidence>
<evidence type="ECO:0000313" key="17">
    <source>
        <dbReference type="EMBL" id="SHM38398.1"/>
    </source>
</evidence>
<sequence length="466" mass="49447">MAFHGESAGMPASRYVCVRLAARSGIFRKSVAMEKRVMTDRKRRKGLIASAALIGGVLTVAACGGSATAHGGGADTGRPDGTRHESTQQVDEAAAQDASQAKITITPRDGSTDAGLSDMAVTASGGKLTDVTMTTVVAHQNEKTQRKTVEGTLAADGSSWKPKQALSRATTYQVTAHAVDAQGRTAVENSTFTTVSPTNSFLGNFTPEDGSTVGVGMPVSINFDKPVKNRQAVQSAITVASSSNQQVVGHWFGNKRLDFRPKDYWKPNSQVTMKLALDGVEASPGVKGIQNKTVRFTVGHSQVSTVDAKTHLMTVVRDGKVVKTIPISSGSDDHPTYNGQMVISEKFKQTRMDGSTVGFTNNDGKGEYDIPDVPHAMRLSSSGTFIHGNYWGKGIFGKVNTSHGCIGLEDVKGGNDPSTNAAWFFAHSQLGDVVKVINSPDKTIKPDNGLNGWNMSWSQWLAGSAV</sequence>
<feature type="active site" description="Proton donor/acceptor" evidence="13">
    <location>
        <position position="387"/>
    </location>
</feature>
<dbReference type="PANTHER" id="PTHR30582">
    <property type="entry name" value="L,D-TRANSPEPTIDASE"/>
    <property type="match status" value="1"/>
</dbReference>
<dbReference type="GO" id="GO:0005576">
    <property type="term" value="C:extracellular region"/>
    <property type="evidence" value="ECO:0007669"/>
    <property type="project" value="TreeGrafter"/>
</dbReference>
<dbReference type="Gene3D" id="2.40.440.10">
    <property type="entry name" value="L,D-transpeptidase catalytic domain-like"/>
    <property type="match status" value="1"/>
</dbReference>
<name>A0A9X8MZ66_9ACTN</name>
<keyword evidence="5 13" id="KW-0133">Cell shape</keyword>
<dbReference type="GO" id="GO:0071972">
    <property type="term" value="F:peptidoglycan L,D-transpeptidase activity"/>
    <property type="evidence" value="ECO:0007669"/>
    <property type="project" value="TreeGrafter"/>
</dbReference>
<feature type="region of interest" description="Disordered" evidence="14">
    <location>
        <begin position="68"/>
        <end position="99"/>
    </location>
</feature>
<dbReference type="GO" id="GO:0071555">
    <property type="term" value="P:cell wall organization"/>
    <property type="evidence" value="ECO:0007669"/>
    <property type="project" value="UniProtKB-UniRule"/>
</dbReference>
<gene>
    <name evidence="17" type="ORF">SAMN05216268_110254</name>
</gene>
<evidence type="ECO:0000256" key="6">
    <source>
        <dbReference type="ARBA" id="ARBA00022984"/>
    </source>
</evidence>
<accession>A0A9X8MZ66</accession>
<dbReference type="InterPro" id="IPR005490">
    <property type="entry name" value="LD_TPept_cat_dom"/>
</dbReference>
<dbReference type="SUPFAM" id="SSF141523">
    <property type="entry name" value="L,D-transpeptidase catalytic domain-like"/>
    <property type="match status" value="1"/>
</dbReference>
<dbReference type="PANTHER" id="PTHR30582:SF2">
    <property type="entry name" value="L,D-TRANSPEPTIDASE YCIB-RELATED"/>
    <property type="match status" value="1"/>
</dbReference>
<dbReference type="GO" id="GO:0016746">
    <property type="term" value="F:acyltransferase activity"/>
    <property type="evidence" value="ECO:0007669"/>
    <property type="project" value="UniProtKB-KW"/>
</dbReference>
<keyword evidence="11 13" id="KW-0961">Cell wall biogenesis/degradation</keyword>
<dbReference type="EMBL" id="FRBK01000010">
    <property type="protein sequence ID" value="SHM38398.1"/>
    <property type="molecule type" value="Genomic_DNA"/>
</dbReference>